<evidence type="ECO:0000259" key="2">
    <source>
        <dbReference type="Pfam" id="PF10252"/>
    </source>
</evidence>
<keyword evidence="4" id="KW-1185">Reference proteome</keyword>
<proteinExistence type="predicted"/>
<dbReference type="GeneTree" id="ENSGT00390000018509"/>
<protein>
    <submittedName>
        <fullName evidence="3">Pdgfa associated protein 1a</fullName>
    </submittedName>
</protein>
<sequence length="170" mass="19442">NCLAGKKGHKGRGKQFSNPEEIDRQMRAQREMEENGGAEKEGSSESEEESSSDDESEVNVKRSGVEGLIEIENPNRVAQKSKKVAEVDVSAPRELSRREREEIEKQKSKERYMKLHLEGKTEQARADLARLAIIKKQREEAAKKRDELRKGENSENCAVWRKYTSCCSFK</sequence>
<feature type="domain" description="Casein kinase substrate phosphoprotein PP28" evidence="2">
    <location>
        <begin position="73"/>
        <end position="148"/>
    </location>
</feature>
<feature type="compositionally biased region" description="Acidic residues" evidence="1">
    <location>
        <begin position="44"/>
        <end position="57"/>
    </location>
</feature>
<feature type="compositionally biased region" description="Basic and acidic residues" evidence="1">
    <location>
        <begin position="94"/>
        <end position="107"/>
    </location>
</feature>
<evidence type="ECO:0000313" key="4">
    <source>
        <dbReference type="Proteomes" id="UP000261580"/>
    </source>
</evidence>
<dbReference type="Ensembl" id="ENSNBRT00000006586.1">
    <property type="protein sequence ID" value="ENSNBRP00000006394.1"/>
    <property type="gene ID" value="ENSNBRG00000005023.1"/>
</dbReference>
<organism evidence="3 4">
    <name type="scientific">Neolamprologus brichardi</name>
    <name type="common">Fairy cichlid</name>
    <name type="synonym">Lamprologus brichardi</name>
    <dbReference type="NCBI Taxonomy" id="32507"/>
    <lineage>
        <taxon>Eukaryota</taxon>
        <taxon>Metazoa</taxon>
        <taxon>Chordata</taxon>
        <taxon>Craniata</taxon>
        <taxon>Vertebrata</taxon>
        <taxon>Euteleostomi</taxon>
        <taxon>Actinopterygii</taxon>
        <taxon>Neopterygii</taxon>
        <taxon>Teleostei</taxon>
        <taxon>Neoteleostei</taxon>
        <taxon>Acanthomorphata</taxon>
        <taxon>Ovalentaria</taxon>
        <taxon>Cichlomorphae</taxon>
        <taxon>Cichliformes</taxon>
        <taxon>Cichlidae</taxon>
        <taxon>African cichlids</taxon>
        <taxon>Pseudocrenilabrinae</taxon>
        <taxon>Lamprologini</taxon>
        <taxon>Neolamprologus</taxon>
    </lineage>
</organism>
<dbReference type="Pfam" id="PF10252">
    <property type="entry name" value="PP28"/>
    <property type="match status" value="1"/>
</dbReference>
<evidence type="ECO:0000313" key="3">
    <source>
        <dbReference type="Ensembl" id="ENSNBRP00000006394.1"/>
    </source>
</evidence>
<dbReference type="Bgee" id="ENSNBRG00000005023">
    <property type="expression patterns" value="Expressed in brain and 5 other cell types or tissues"/>
</dbReference>
<name>A0A3Q4MBT4_NEOBR</name>
<reference evidence="3" key="2">
    <citation type="submission" date="2025-09" db="UniProtKB">
        <authorList>
            <consortium name="Ensembl"/>
        </authorList>
    </citation>
    <scope>IDENTIFICATION</scope>
</reference>
<feature type="compositionally biased region" description="Basic and acidic residues" evidence="1">
    <location>
        <begin position="21"/>
        <end position="43"/>
    </location>
</feature>
<feature type="region of interest" description="Disordered" evidence="1">
    <location>
        <begin position="1"/>
        <end position="107"/>
    </location>
</feature>
<dbReference type="Proteomes" id="UP000261580">
    <property type="component" value="Unassembled WGS sequence"/>
</dbReference>
<dbReference type="InterPro" id="IPR039876">
    <property type="entry name" value="HAP28"/>
</dbReference>
<evidence type="ECO:0000256" key="1">
    <source>
        <dbReference type="SAM" id="MobiDB-lite"/>
    </source>
</evidence>
<dbReference type="AlphaFoldDB" id="A0A3Q4MBT4"/>
<feature type="compositionally biased region" description="Basic residues" evidence="1">
    <location>
        <begin position="1"/>
        <end position="13"/>
    </location>
</feature>
<dbReference type="STRING" id="32507.ENSNBRP00000006394"/>
<dbReference type="InterPro" id="IPR019380">
    <property type="entry name" value="Casein_kinase_sb_PP28"/>
</dbReference>
<reference evidence="3" key="1">
    <citation type="submission" date="2025-08" db="UniProtKB">
        <authorList>
            <consortium name="Ensembl"/>
        </authorList>
    </citation>
    <scope>IDENTIFICATION</scope>
</reference>
<accession>A0A3Q4MBT4</accession>
<dbReference type="PANTHER" id="PTHR22055">
    <property type="entry name" value="28 KDA HEAT- AND ACID-STABLE PHOSPHOPROTEIN PDGF-ASSOCIATED PROTEIN"/>
    <property type="match status" value="1"/>
</dbReference>